<accession>A0A2P5IC44</accession>
<evidence type="ECO:0000259" key="3">
    <source>
        <dbReference type="Pfam" id="PF26640"/>
    </source>
</evidence>
<evidence type="ECO:0000259" key="2">
    <source>
        <dbReference type="Pfam" id="PF06985"/>
    </source>
</evidence>
<proteinExistence type="predicted"/>
<dbReference type="Pfam" id="PF26640">
    <property type="entry name" value="DUF8212"/>
    <property type="match status" value="1"/>
</dbReference>
<dbReference type="OrthoDB" id="194358at2759"/>
<feature type="repeat" description="ANK" evidence="1">
    <location>
        <begin position="999"/>
        <end position="1031"/>
    </location>
</feature>
<dbReference type="InterPro" id="IPR010730">
    <property type="entry name" value="HET"/>
</dbReference>
<dbReference type="InterPro" id="IPR002110">
    <property type="entry name" value="Ankyrin_rpt"/>
</dbReference>
<dbReference type="AlphaFoldDB" id="A0A2P5IC44"/>
<feature type="domain" description="Heterokaryon incompatibility" evidence="2">
    <location>
        <begin position="22"/>
        <end position="145"/>
    </location>
</feature>
<dbReference type="Pfam" id="PF06985">
    <property type="entry name" value="HET"/>
    <property type="match status" value="1"/>
</dbReference>
<dbReference type="InterPro" id="IPR036770">
    <property type="entry name" value="Ankyrin_rpt-contain_sf"/>
</dbReference>
<dbReference type="InParanoid" id="A0A2P5IC44"/>
<evidence type="ECO:0000313" key="5">
    <source>
        <dbReference type="Proteomes" id="UP000094444"/>
    </source>
</evidence>
<evidence type="ECO:0000256" key="1">
    <source>
        <dbReference type="PROSITE-ProRule" id="PRU00023"/>
    </source>
</evidence>
<dbReference type="InterPro" id="IPR058525">
    <property type="entry name" value="DUF8212"/>
</dbReference>
<dbReference type="Proteomes" id="UP000094444">
    <property type="component" value="Unassembled WGS sequence"/>
</dbReference>
<dbReference type="Gene3D" id="1.25.40.20">
    <property type="entry name" value="Ankyrin repeat-containing domain"/>
    <property type="match status" value="2"/>
</dbReference>
<protein>
    <recommendedName>
        <fullName evidence="6">Heterokaryon incompatibility domain-containing protein</fullName>
    </recommendedName>
</protein>
<dbReference type="PANTHER" id="PTHR10622">
    <property type="entry name" value="HET DOMAIN-CONTAINING PROTEIN"/>
    <property type="match status" value="1"/>
</dbReference>
<dbReference type="Pfam" id="PF12796">
    <property type="entry name" value="Ank_2"/>
    <property type="match status" value="1"/>
</dbReference>
<dbReference type="PROSITE" id="PS50088">
    <property type="entry name" value="ANK_REPEAT"/>
    <property type="match status" value="2"/>
</dbReference>
<evidence type="ECO:0000313" key="4">
    <source>
        <dbReference type="EMBL" id="POS80048.1"/>
    </source>
</evidence>
<reference evidence="4" key="1">
    <citation type="submission" date="2017-09" db="EMBL/GenBank/DDBJ databases">
        <title>Polyketide synthases of a Diaporthe helianthi virulent isolate.</title>
        <authorList>
            <person name="Baroncelli R."/>
        </authorList>
    </citation>
    <scope>NUCLEOTIDE SEQUENCE [LARGE SCALE GENOMIC DNA]</scope>
    <source>
        <strain evidence="4">7/96</strain>
    </source>
</reference>
<sequence length="1134" mass="128129">MRLLETDKLEVAFVRDDAIPPYAILSHTWADNEISLQDMQGSSTKHTPRKSRSLKKCTDAARLAASHGYRWIWIDTCCIDKTSSAELSEAINSMYKWYENASVCYVFLEDYPMDKQEANERLEELPETWTLHESRWATRGWTLQELVAPKVVRLYTKDWHYMGEKHDPSVCNALMRATGIETGVLSGHVAVAEISVANRMKWASKRLTTRPEDLAYCLMGLFGVNMPLLYGEGGSRAFIRLQEQILKETDDESIFAWELQPRDEDEAAQHNDEGMHGLLATSPSCFQNIRSIYLMPWGFQSPSSVPWSMTNRGLHVQLYIRPEHGATEEQYLAFLDCFQDHRESDANQDIEFQAYNPAIHLRRLWGDQYTRIRARICESLGERARHGGHHETFFVKQNPSPALPNLGIRGQQRFGRIAYTWRLQEVFPSESWNSDAGMFRLSLNRARGIQGMFRFTRSQHPRTPFSQLELYNEKMDVAVVLHKTARADLEAVCFPVPLDENTLEQAFNRLNRIWTKTPREDRDRLFREYQERIMAVPEVIKPVRAGRGLYLLNLRERFELQADLSGVPRLWETLAHNRRVTMELQDSLFELDGTPLDEESIMRIHVASSQRSESYQRQLELIGDELKSLLQPPRPRSYSKRDLLRQQMEEGAHDVEKVLLPAAVKICAAIITQDILELRSLLERVDISTITGPVSSFRGFHVIHVASFTTDPQILMALLESGLDPLAVTDEGLNAFQLASICGKVGVLASLLQLMPQARKSQTADTEGEEPEYNKAVSRFRSYFGSDAGLQDTALHPAAEHCSAEEFESIIEVILKATGIPIFTWTSSEITQERKYLACLRNARDETVLQRAAAAANTGVVRLICELTPGASTRLDSLGRSVLWHAAYGGDGEIVEIAASACSRSRGAPDLHLSDDDGVTPLHVACWRGNDECVKQLLKLGATPLSRTRELNLTPLHYAALFGQDACLGVMVDDTWRGTWQLGDFNTAMDMKASKDSMEMFAPIHLAAANGWLQCVRLLASNGATTSTTAGFYCKVSRGDSRDGLEGRFEGLVKVNPSTPAEMARREGHETVCRFLESFGPLDVSNRTETASMDSKSLLEDWNRVIVGSTQDSTENLSSMAYPHNLELRKRYQY</sequence>
<dbReference type="PROSITE" id="PS50297">
    <property type="entry name" value="ANK_REP_REGION"/>
    <property type="match status" value="1"/>
</dbReference>
<keyword evidence="5" id="KW-1185">Reference proteome</keyword>
<name>A0A2P5IC44_DIAHE</name>
<dbReference type="PANTHER" id="PTHR10622:SF12">
    <property type="entry name" value="HET DOMAIN-CONTAINING PROTEIN"/>
    <property type="match status" value="1"/>
</dbReference>
<dbReference type="EMBL" id="MAVT02000073">
    <property type="protein sequence ID" value="POS80048.1"/>
    <property type="molecule type" value="Genomic_DNA"/>
</dbReference>
<dbReference type="SMART" id="SM00248">
    <property type="entry name" value="ANK"/>
    <property type="match status" value="7"/>
</dbReference>
<keyword evidence="1" id="KW-0040">ANK repeat</keyword>
<gene>
    <name evidence="4" type="ORF">DHEL01_v201566</name>
</gene>
<dbReference type="STRING" id="158607.A0A2P5IC44"/>
<dbReference type="SUPFAM" id="SSF48403">
    <property type="entry name" value="Ankyrin repeat"/>
    <property type="match status" value="1"/>
</dbReference>
<feature type="domain" description="DUF8212" evidence="3">
    <location>
        <begin position="236"/>
        <end position="295"/>
    </location>
</feature>
<evidence type="ECO:0008006" key="6">
    <source>
        <dbReference type="Google" id="ProtNLM"/>
    </source>
</evidence>
<organism evidence="4 5">
    <name type="scientific">Diaporthe helianthi</name>
    <dbReference type="NCBI Taxonomy" id="158607"/>
    <lineage>
        <taxon>Eukaryota</taxon>
        <taxon>Fungi</taxon>
        <taxon>Dikarya</taxon>
        <taxon>Ascomycota</taxon>
        <taxon>Pezizomycotina</taxon>
        <taxon>Sordariomycetes</taxon>
        <taxon>Sordariomycetidae</taxon>
        <taxon>Diaporthales</taxon>
        <taxon>Diaporthaceae</taxon>
        <taxon>Diaporthe</taxon>
    </lineage>
</organism>
<feature type="repeat" description="ANK" evidence="1">
    <location>
        <begin position="917"/>
        <end position="949"/>
    </location>
</feature>
<comment type="caution">
    <text evidence="4">The sequence shown here is derived from an EMBL/GenBank/DDBJ whole genome shotgun (WGS) entry which is preliminary data.</text>
</comment>